<dbReference type="AlphaFoldDB" id="A0A6G0TPM9"/>
<keyword evidence="1" id="KW-0472">Membrane</keyword>
<proteinExistence type="predicted"/>
<gene>
    <name evidence="2" type="ORF">AGLY_006943</name>
</gene>
<evidence type="ECO:0000256" key="1">
    <source>
        <dbReference type="SAM" id="Phobius"/>
    </source>
</evidence>
<organism evidence="2 3">
    <name type="scientific">Aphis glycines</name>
    <name type="common">Soybean aphid</name>
    <dbReference type="NCBI Taxonomy" id="307491"/>
    <lineage>
        <taxon>Eukaryota</taxon>
        <taxon>Metazoa</taxon>
        <taxon>Ecdysozoa</taxon>
        <taxon>Arthropoda</taxon>
        <taxon>Hexapoda</taxon>
        <taxon>Insecta</taxon>
        <taxon>Pterygota</taxon>
        <taxon>Neoptera</taxon>
        <taxon>Paraneoptera</taxon>
        <taxon>Hemiptera</taxon>
        <taxon>Sternorrhyncha</taxon>
        <taxon>Aphidomorpha</taxon>
        <taxon>Aphidoidea</taxon>
        <taxon>Aphididae</taxon>
        <taxon>Aphidini</taxon>
        <taxon>Aphis</taxon>
        <taxon>Aphis</taxon>
    </lineage>
</organism>
<dbReference type="Proteomes" id="UP000475862">
    <property type="component" value="Unassembled WGS sequence"/>
</dbReference>
<dbReference type="EMBL" id="VYZN01000021">
    <property type="protein sequence ID" value="KAE9536710.1"/>
    <property type="molecule type" value="Genomic_DNA"/>
</dbReference>
<sequence>MTKRWRSICNNKICIFYDLPVIHVRSSVAKNMYENKSTNNKTIYYVMNTCIFEISYFFFYANFRAGSATLWGCRGNTRLRYSRTSSCFIVFLHYSNLLYFRIGQFFALQRGLYIIENIILNSHDLNHLLITLWCSRIEIRLKSDRRLNVRHSFTNYLRDGCRRVSYLRPTLHCEDNTHLKVFSLFAHRLLVNADCDAPAI</sequence>
<protein>
    <submittedName>
        <fullName evidence="2">Uncharacterized protein</fullName>
    </submittedName>
</protein>
<name>A0A6G0TPM9_APHGL</name>
<reference evidence="2 3" key="1">
    <citation type="submission" date="2019-08" db="EMBL/GenBank/DDBJ databases">
        <title>The genome of the soybean aphid Biotype 1, its phylome, world population structure and adaptation to the North American continent.</title>
        <authorList>
            <person name="Giordano R."/>
            <person name="Donthu R.K."/>
            <person name="Hernandez A.G."/>
            <person name="Wright C.L."/>
            <person name="Zimin A.V."/>
        </authorList>
    </citation>
    <scope>NUCLEOTIDE SEQUENCE [LARGE SCALE GENOMIC DNA]</scope>
    <source>
        <tissue evidence="2">Whole aphids</tissue>
    </source>
</reference>
<keyword evidence="1" id="KW-1133">Transmembrane helix</keyword>
<feature type="transmembrane region" description="Helical" evidence="1">
    <location>
        <begin position="42"/>
        <end position="61"/>
    </location>
</feature>
<keyword evidence="1" id="KW-0812">Transmembrane</keyword>
<accession>A0A6G0TPM9</accession>
<comment type="caution">
    <text evidence="2">The sequence shown here is derived from an EMBL/GenBank/DDBJ whole genome shotgun (WGS) entry which is preliminary data.</text>
</comment>
<evidence type="ECO:0000313" key="2">
    <source>
        <dbReference type="EMBL" id="KAE9536710.1"/>
    </source>
</evidence>
<keyword evidence="3" id="KW-1185">Reference proteome</keyword>
<evidence type="ECO:0000313" key="3">
    <source>
        <dbReference type="Proteomes" id="UP000475862"/>
    </source>
</evidence>
<feature type="transmembrane region" description="Helical" evidence="1">
    <location>
        <begin position="81"/>
        <end position="100"/>
    </location>
</feature>